<gene>
    <name evidence="2" type="ORF">ROA7023_02476</name>
</gene>
<dbReference type="PANTHER" id="PTHR39624">
    <property type="entry name" value="PROTEIN INVOLVED IN RIMO-MEDIATED BETA-METHYLTHIOLATION OF RIBOSOMAL PROTEIN S12 YCAO"/>
    <property type="match status" value="1"/>
</dbReference>
<name>A0A1Y5T8V0_9RHOB</name>
<dbReference type="AlphaFoldDB" id="A0A1Y5T8V0"/>
<dbReference type="SUPFAM" id="SSF82784">
    <property type="entry name" value="OsmC-like"/>
    <property type="match status" value="1"/>
</dbReference>
<dbReference type="Gene3D" id="3.40.50.1820">
    <property type="entry name" value="alpha/beta hydrolase"/>
    <property type="match status" value="1"/>
</dbReference>
<dbReference type="GO" id="GO:0016787">
    <property type="term" value="F:hydrolase activity"/>
    <property type="evidence" value="ECO:0007669"/>
    <property type="project" value="UniProtKB-KW"/>
</dbReference>
<organism evidence="2 3">
    <name type="scientific">Roseisalinus antarcticus</name>
    <dbReference type="NCBI Taxonomy" id="254357"/>
    <lineage>
        <taxon>Bacteria</taxon>
        <taxon>Pseudomonadati</taxon>
        <taxon>Pseudomonadota</taxon>
        <taxon>Alphaproteobacteria</taxon>
        <taxon>Rhodobacterales</taxon>
        <taxon>Roseobacteraceae</taxon>
        <taxon>Roseisalinus</taxon>
    </lineage>
</organism>
<keyword evidence="2" id="KW-0378">Hydrolase</keyword>
<dbReference type="Pfam" id="PF02566">
    <property type="entry name" value="OsmC"/>
    <property type="match status" value="1"/>
</dbReference>
<protein>
    <submittedName>
        <fullName evidence="2">Alpha/beta hydrolase family protein</fullName>
    </submittedName>
</protein>
<dbReference type="ESTHER" id="9rhob-a0a1y5t8v0">
    <property type="family name" value="Est-OsmC"/>
</dbReference>
<sequence length="402" mass="42430">MPTDRFTFPGHDGDALAAQLDLPDGPHLATALFAHCFTCGKDIPAARRISARLAAMGIAVLRFDFTGLGHSEGEFENTSFSSNVGDLKAACAALGERGMAPSLLIGHSLGGAAVLRAASEMAGIKGVVTIGAPFDPSHVTQHFDDAIPKILNDGVAEVSLAGRPFLIGRTFVEDIAKGALAPAIANLNAALLVMHAPLDDTVSIANAAEIFGAAKHPKSFVTLDDADHLISRSEDAEYAAGITAAWATRYLDLASPAPPPGVPEGVLRVREADPAGFLQDIQSGAHHLLADEPECYGGTNKGLSPYGLISAGLGACTSMTIRMYARRKGWPLETVSVDVRHNKVHAQDADPPADRVDHFVRDIRLTGALSADQRERLLQIADKCPVHRSLEHGATIETRLTE</sequence>
<dbReference type="InterPro" id="IPR003718">
    <property type="entry name" value="OsmC/Ohr_fam"/>
</dbReference>
<proteinExistence type="predicted"/>
<reference evidence="2 3" key="1">
    <citation type="submission" date="2017-03" db="EMBL/GenBank/DDBJ databases">
        <authorList>
            <person name="Afonso C.L."/>
            <person name="Miller P.J."/>
            <person name="Scott M.A."/>
            <person name="Spackman E."/>
            <person name="Goraichik I."/>
            <person name="Dimitrov K.M."/>
            <person name="Suarez D.L."/>
            <person name="Swayne D.E."/>
        </authorList>
    </citation>
    <scope>NUCLEOTIDE SEQUENCE [LARGE SCALE GENOMIC DNA]</scope>
    <source>
        <strain evidence="2 3">CECT 7023</strain>
    </source>
</reference>
<dbReference type="InterPro" id="IPR029058">
    <property type="entry name" value="AB_hydrolase_fold"/>
</dbReference>
<dbReference type="InterPro" id="IPR022742">
    <property type="entry name" value="Hydrolase_4"/>
</dbReference>
<dbReference type="SUPFAM" id="SSF53474">
    <property type="entry name" value="alpha/beta-Hydrolases"/>
    <property type="match status" value="1"/>
</dbReference>
<dbReference type="RefSeq" id="WP_085879317.1">
    <property type="nucleotide sequence ID" value="NZ_FWFZ01000011.1"/>
</dbReference>
<dbReference type="InterPro" id="IPR036102">
    <property type="entry name" value="OsmC/Ohrsf"/>
</dbReference>
<evidence type="ECO:0000313" key="3">
    <source>
        <dbReference type="Proteomes" id="UP000193900"/>
    </source>
</evidence>
<dbReference type="Proteomes" id="UP000193900">
    <property type="component" value="Unassembled WGS sequence"/>
</dbReference>
<dbReference type="Pfam" id="PF12146">
    <property type="entry name" value="Hydrolase_4"/>
    <property type="match status" value="1"/>
</dbReference>
<keyword evidence="3" id="KW-1185">Reference proteome</keyword>
<accession>A0A1Y5T8V0</accession>
<dbReference type="Gene3D" id="3.30.300.20">
    <property type="match status" value="1"/>
</dbReference>
<evidence type="ECO:0000313" key="2">
    <source>
        <dbReference type="EMBL" id="SLN54855.1"/>
    </source>
</evidence>
<feature type="domain" description="Serine aminopeptidase S33" evidence="1">
    <location>
        <begin position="48"/>
        <end position="150"/>
    </location>
</feature>
<dbReference type="EMBL" id="FWFZ01000011">
    <property type="protein sequence ID" value="SLN54855.1"/>
    <property type="molecule type" value="Genomic_DNA"/>
</dbReference>
<dbReference type="OrthoDB" id="9789573at2"/>
<evidence type="ECO:0000259" key="1">
    <source>
        <dbReference type="Pfam" id="PF12146"/>
    </source>
</evidence>
<dbReference type="InterPro" id="IPR015946">
    <property type="entry name" value="KH_dom-like_a/b"/>
</dbReference>
<dbReference type="PANTHER" id="PTHR39624:SF2">
    <property type="entry name" value="OSMC-LIKE PROTEIN"/>
    <property type="match status" value="1"/>
</dbReference>